<name>A0A199VNW5_ANACO</name>
<dbReference type="GO" id="GO:0046983">
    <property type="term" value="F:protein dimerization activity"/>
    <property type="evidence" value="ECO:0007669"/>
    <property type="project" value="InterPro"/>
</dbReference>
<feature type="non-terminal residue" evidence="2">
    <location>
        <position position="471"/>
    </location>
</feature>
<dbReference type="PANTHER" id="PTHR46481">
    <property type="entry name" value="ZINC FINGER BED DOMAIN-CONTAINING PROTEIN 4"/>
    <property type="match status" value="1"/>
</dbReference>
<dbReference type="PANTHER" id="PTHR46481:SF5">
    <property type="entry name" value="OS08G0393150 PROTEIN"/>
    <property type="match status" value="1"/>
</dbReference>
<dbReference type="EMBL" id="LSRQ01001197">
    <property type="protein sequence ID" value="OAY78882.1"/>
    <property type="molecule type" value="Genomic_DNA"/>
</dbReference>
<dbReference type="InterPro" id="IPR012337">
    <property type="entry name" value="RNaseH-like_sf"/>
</dbReference>
<feature type="domain" description="HAT C-terminal dimerisation" evidence="1">
    <location>
        <begin position="390"/>
        <end position="471"/>
    </location>
</feature>
<accession>A0A199VNW5</accession>
<proteinExistence type="predicted"/>
<dbReference type="STRING" id="4615.A0A199VNW5"/>
<comment type="caution">
    <text evidence="2">The sequence shown here is derived from an EMBL/GenBank/DDBJ whole genome shotgun (WGS) entry which is preliminary data.</text>
</comment>
<evidence type="ECO:0000313" key="3">
    <source>
        <dbReference type="Proteomes" id="UP000092600"/>
    </source>
</evidence>
<dbReference type="AlphaFoldDB" id="A0A199VNW5"/>
<reference evidence="2 3" key="1">
    <citation type="journal article" date="2016" name="DNA Res.">
        <title>The draft genome of MD-2 pineapple using hybrid error correction of long reads.</title>
        <authorList>
            <person name="Redwan R.M."/>
            <person name="Saidin A."/>
            <person name="Kumar S.V."/>
        </authorList>
    </citation>
    <scope>NUCLEOTIDE SEQUENCE [LARGE SCALE GENOMIC DNA]</scope>
    <source>
        <strain evidence="3">cv. MD2</strain>
        <tissue evidence="2">Leaf</tissue>
    </source>
</reference>
<gene>
    <name evidence="2" type="ORF">ACMD2_26007</name>
</gene>
<dbReference type="SUPFAM" id="SSF53098">
    <property type="entry name" value="Ribonuclease H-like"/>
    <property type="match status" value="1"/>
</dbReference>
<organism evidence="2 3">
    <name type="scientific">Ananas comosus</name>
    <name type="common">Pineapple</name>
    <name type="synonym">Ananas ananas</name>
    <dbReference type="NCBI Taxonomy" id="4615"/>
    <lineage>
        <taxon>Eukaryota</taxon>
        <taxon>Viridiplantae</taxon>
        <taxon>Streptophyta</taxon>
        <taxon>Embryophyta</taxon>
        <taxon>Tracheophyta</taxon>
        <taxon>Spermatophyta</taxon>
        <taxon>Magnoliopsida</taxon>
        <taxon>Liliopsida</taxon>
        <taxon>Poales</taxon>
        <taxon>Bromeliaceae</taxon>
        <taxon>Bromelioideae</taxon>
        <taxon>Ananas</taxon>
    </lineage>
</organism>
<evidence type="ECO:0000313" key="2">
    <source>
        <dbReference type="EMBL" id="OAY78882.1"/>
    </source>
</evidence>
<protein>
    <submittedName>
        <fullName evidence="2">Putative AC transposase</fullName>
    </submittedName>
</protein>
<feature type="non-terminal residue" evidence="2">
    <location>
        <position position="1"/>
    </location>
</feature>
<evidence type="ECO:0000259" key="1">
    <source>
        <dbReference type="Pfam" id="PF05699"/>
    </source>
</evidence>
<dbReference type="Proteomes" id="UP000092600">
    <property type="component" value="Unassembled WGS sequence"/>
</dbReference>
<sequence>SLVSHAHSKKENLRIPHLQLDYWLVKLRISWVTPSRRLLLVLENSRLVSYEEERSMLDLLTLILERVAPLNGVSTFQYSHERNRRELVLYIVGAEQPYTFAECPYFEHYVKTALNPAYKKTSRNTSRKDSIKAFLEYRQNLISILKNLNSKISLTSDIWTSRNEHSFICVTAHWIDSNWILQKRIIGFQELEFPHTGINIAQAIENVLLIYNISQKIFSISFDNASNNRTAVQILKNNLHPILNSKLFHNKYACHIINLCVHEGLKIISPQIKKLKDCIMFIHSSGPRKQDFKSLCRQMGQKYKKFIFDVQHRWNSTYKMLQYCYEYRNVLTIFYNEKMQHNFMTNEEWDIGQILMNFLQLFYESTKLLSVRKQKQTDFSAPSFNELQFYLQTDFSNLFNEDELDKLDILAWWKTHESTYPVLSAMAHDLLTVQVSTVASESAFSVGGRILDDYRTRLKEDAVEVLVCLKD</sequence>
<dbReference type="Pfam" id="PF05699">
    <property type="entry name" value="Dimer_Tnp_hAT"/>
    <property type="match status" value="1"/>
</dbReference>
<dbReference type="InterPro" id="IPR052035">
    <property type="entry name" value="ZnF_BED_domain_contain"/>
</dbReference>
<dbReference type="InterPro" id="IPR008906">
    <property type="entry name" value="HATC_C_dom"/>
</dbReference>